<keyword evidence="5" id="KW-0235">DNA replication</keyword>
<keyword evidence="15" id="KW-1185">Reference proteome</keyword>
<evidence type="ECO:0000256" key="6">
    <source>
        <dbReference type="ARBA" id="ARBA00022763"/>
    </source>
</evidence>
<feature type="domain" description="BRCT" evidence="13">
    <location>
        <begin position="1"/>
        <end position="97"/>
    </location>
</feature>
<gene>
    <name evidence="14" type="ORF">WICMUC_005471</name>
</gene>
<dbReference type="InterPro" id="IPR010996">
    <property type="entry name" value="HHH_MUS81"/>
</dbReference>
<dbReference type="Gene3D" id="1.10.150.20">
    <property type="entry name" value="5' to 3' exonuclease, C-terminal subdomain"/>
    <property type="match status" value="1"/>
</dbReference>
<keyword evidence="2" id="KW-0237">DNA synthesis</keyword>
<dbReference type="OrthoDB" id="205514at2759"/>
<dbReference type="EC" id="2.7.7.7" evidence="12"/>
<dbReference type="SMART" id="SM00483">
    <property type="entry name" value="POLXc"/>
    <property type="match status" value="1"/>
</dbReference>
<sequence length="490" mass="56102">MSKIFNGSKFLFIPNSTSKLTIIRKKLAQSHGAVIIDRLLPNCYVLIDTKLYSKDSQIVKKIVELGGDKPDVKYLNQGWLVDSTQKLQKLDDLNYKINVTVPRLSSPSIRNSSPETKRQKYVKPLTRSEIIESNLNRSIIGSSNNPNSYTIEILSQMAEQRDIQGDNPFKSRAYKIAIDSLQKTPKYIDTYDKAIKIPGIGQSIAEKIEEICTTSNLRLLNQLQKSEKNQLMQLFKGIYSVGNTFAQKWIDEGMKSLEDISQRKDLSSLQKLGLKYYQEWNERISRKEATLHREYIMEVMLAIDPDVEFTIGGSYRRGSETSGDIDFIITKEDTGLIELKFIVNKLLENLKITGYHKCSLTTLSNKWLGGGALTPEYNSKLKGDIKTDEWGKCRRIDFLLVPWDQKGASFIYFTGNNDFNKKIRLKASKRGMILNDAGLFQKQDIKNDKGEIVDSKLILLESHDEKKIFEILDVKWREPNQRNIGSNFIL</sequence>
<dbReference type="InterPro" id="IPR002054">
    <property type="entry name" value="DNA-dir_DNA_pol_X"/>
</dbReference>
<dbReference type="InterPro" id="IPR037160">
    <property type="entry name" value="DNA_Pol_thumb_sf"/>
</dbReference>
<evidence type="ECO:0000256" key="1">
    <source>
        <dbReference type="ARBA" id="ARBA00001936"/>
    </source>
</evidence>
<dbReference type="InterPro" id="IPR028207">
    <property type="entry name" value="DNA_pol_B_palm_palm"/>
</dbReference>
<dbReference type="PRINTS" id="PR00869">
    <property type="entry name" value="DNAPOLX"/>
</dbReference>
<evidence type="ECO:0000256" key="5">
    <source>
        <dbReference type="ARBA" id="ARBA00022705"/>
    </source>
</evidence>
<dbReference type="Proteomes" id="UP000769528">
    <property type="component" value="Unassembled WGS sequence"/>
</dbReference>
<dbReference type="InterPro" id="IPR001357">
    <property type="entry name" value="BRCT_dom"/>
</dbReference>
<reference evidence="14" key="1">
    <citation type="journal article" date="2021" name="Open Biol.">
        <title>Shared evolutionary footprints suggest mitochondrial oxidative damage underlies multiple complex I losses in fungi.</title>
        <authorList>
            <person name="Schikora-Tamarit M.A."/>
            <person name="Marcet-Houben M."/>
            <person name="Nosek J."/>
            <person name="Gabaldon T."/>
        </authorList>
    </citation>
    <scope>NUCLEOTIDE SEQUENCE</scope>
    <source>
        <strain evidence="14">CBS6341</strain>
    </source>
</reference>
<evidence type="ECO:0000256" key="7">
    <source>
        <dbReference type="ARBA" id="ARBA00022932"/>
    </source>
</evidence>
<dbReference type="AlphaFoldDB" id="A0A9P8T633"/>
<dbReference type="EMBL" id="JAEUBF010001400">
    <property type="protein sequence ID" value="KAH3666979.1"/>
    <property type="molecule type" value="Genomic_DNA"/>
</dbReference>
<dbReference type="Gene3D" id="1.10.150.110">
    <property type="entry name" value="DNA polymerase beta, N-terminal domain-like"/>
    <property type="match status" value="1"/>
</dbReference>
<dbReference type="InterPro" id="IPR018944">
    <property type="entry name" value="DNA_pol_lambd_fingers_domain"/>
</dbReference>
<dbReference type="InterPro" id="IPR029398">
    <property type="entry name" value="PolB_thumb"/>
</dbReference>
<dbReference type="InterPro" id="IPR027421">
    <property type="entry name" value="DNA_pol_lamdba_lyase_dom_sf"/>
</dbReference>
<feature type="active site" description="Nucleophile; Schiff-base intermediate with DNA; for 5'-dRP lyase activity" evidence="11">
    <location>
        <position position="207"/>
    </location>
</feature>
<dbReference type="Gene3D" id="3.30.460.10">
    <property type="entry name" value="Beta Polymerase, domain 2"/>
    <property type="match status" value="1"/>
</dbReference>
<keyword evidence="4 12" id="KW-0548">Nucleotidyltransferase</keyword>
<evidence type="ECO:0000256" key="3">
    <source>
        <dbReference type="ARBA" id="ARBA00022679"/>
    </source>
</evidence>
<evidence type="ECO:0000313" key="14">
    <source>
        <dbReference type="EMBL" id="KAH3666979.1"/>
    </source>
</evidence>
<evidence type="ECO:0000256" key="2">
    <source>
        <dbReference type="ARBA" id="ARBA00022634"/>
    </source>
</evidence>
<name>A0A9P8T633_9ASCO</name>
<dbReference type="SUPFAM" id="SSF47802">
    <property type="entry name" value="DNA polymerase beta, N-terminal domain-like"/>
    <property type="match status" value="1"/>
</dbReference>
<keyword evidence="7 12" id="KW-0239">DNA-directed DNA polymerase</keyword>
<dbReference type="GO" id="GO:0003887">
    <property type="term" value="F:DNA-directed DNA polymerase activity"/>
    <property type="evidence" value="ECO:0007669"/>
    <property type="project" value="UniProtKB-UniRule"/>
</dbReference>
<dbReference type="InterPro" id="IPR036420">
    <property type="entry name" value="BRCT_dom_sf"/>
</dbReference>
<dbReference type="InterPro" id="IPR002008">
    <property type="entry name" value="DNA_pol_X_beta-like"/>
</dbReference>
<dbReference type="InterPro" id="IPR043519">
    <property type="entry name" value="NT_sf"/>
</dbReference>
<protein>
    <recommendedName>
        <fullName evidence="12">DNA polymerase</fullName>
        <ecNumber evidence="12">2.7.7.7</ecNumber>
    </recommendedName>
</protein>
<dbReference type="Gene3D" id="3.40.50.10190">
    <property type="entry name" value="BRCT domain"/>
    <property type="match status" value="1"/>
</dbReference>
<organism evidence="14 15">
    <name type="scientific">Wickerhamomyces mucosus</name>
    <dbReference type="NCBI Taxonomy" id="1378264"/>
    <lineage>
        <taxon>Eukaryota</taxon>
        <taxon>Fungi</taxon>
        <taxon>Dikarya</taxon>
        <taxon>Ascomycota</taxon>
        <taxon>Saccharomycotina</taxon>
        <taxon>Saccharomycetes</taxon>
        <taxon>Phaffomycetales</taxon>
        <taxon>Wickerhamomycetaceae</taxon>
        <taxon>Wickerhamomyces</taxon>
    </lineage>
</organism>
<proteinExistence type="inferred from homology"/>
<comment type="similarity">
    <text evidence="12">Belongs to the DNA polymerase type-X family.</text>
</comment>
<dbReference type="CDD" id="cd00141">
    <property type="entry name" value="NT_POLXc"/>
    <property type="match status" value="1"/>
</dbReference>
<keyword evidence="9" id="KW-0456">Lyase</keyword>
<dbReference type="SUPFAM" id="SSF52113">
    <property type="entry name" value="BRCT domain"/>
    <property type="match status" value="1"/>
</dbReference>
<evidence type="ECO:0000259" key="13">
    <source>
        <dbReference type="PROSITE" id="PS50172"/>
    </source>
</evidence>
<keyword evidence="8 12" id="KW-0234">DNA repair</keyword>
<dbReference type="GO" id="GO:0003677">
    <property type="term" value="F:DNA binding"/>
    <property type="evidence" value="ECO:0007669"/>
    <property type="project" value="UniProtKB-UniRule"/>
</dbReference>
<reference evidence="14" key="2">
    <citation type="submission" date="2021-01" db="EMBL/GenBank/DDBJ databases">
        <authorList>
            <person name="Schikora-Tamarit M.A."/>
        </authorList>
    </citation>
    <scope>NUCLEOTIDE SEQUENCE</scope>
    <source>
        <strain evidence="14">CBS6341</strain>
    </source>
</reference>
<dbReference type="GO" id="GO:0046872">
    <property type="term" value="F:metal ion binding"/>
    <property type="evidence" value="ECO:0007669"/>
    <property type="project" value="UniProtKB-UniRule"/>
</dbReference>
<evidence type="ECO:0000256" key="9">
    <source>
        <dbReference type="ARBA" id="ARBA00023239"/>
    </source>
</evidence>
<evidence type="ECO:0000313" key="15">
    <source>
        <dbReference type="Proteomes" id="UP000769528"/>
    </source>
</evidence>
<evidence type="ECO:0000256" key="11">
    <source>
        <dbReference type="PIRSR" id="PIRSR622312-50"/>
    </source>
</evidence>
<dbReference type="SUPFAM" id="SSF81301">
    <property type="entry name" value="Nucleotidyltransferase"/>
    <property type="match status" value="1"/>
</dbReference>
<keyword evidence="6 12" id="KW-0227">DNA damage</keyword>
<keyword evidence="3 12" id="KW-0808">Transferase</keyword>
<dbReference type="Pfam" id="PF14716">
    <property type="entry name" value="HHH_8"/>
    <property type="match status" value="1"/>
</dbReference>
<dbReference type="PROSITE" id="PS50172">
    <property type="entry name" value="BRCT"/>
    <property type="match status" value="1"/>
</dbReference>
<dbReference type="PANTHER" id="PTHR11276:SF28">
    <property type="entry name" value="DNA POLYMERASE LAMBDA"/>
    <property type="match status" value="1"/>
</dbReference>
<dbReference type="Gene3D" id="3.30.210.10">
    <property type="entry name" value="DNA polymerase, thumb domain"/>
    <property type="match status" value="1"/>
</dbReference>
<dbReference type="GO" id="GO:0005634">
    <property type="term" value="C:nucleus"/>
    <property type="evidence" value="ECO:0007669"/>
    <property type="project" value="UniProtKB-SubCell"/>
</dbReference>
<dbReference type="GO" id="GO:0016829">
    <property type="term" value="F:lyase activity"/>
    <property type="evidence" value="ECO:0007669"/>
    <property type="project" value="UniProtKB-KW"/>
</dbReference>
<evidence type="ECO:0000256" key="4">
    <source>
        <dbReference type="ARBA" id="ARBA00022695"/>
    </source>
</evidence>
<dbReference type="SUPFAM" id="SSF81585">
    <property type="entry name" value="PsbU/PolX domain-like"/>
    <property type="match status" value="1"/>
</dbReference>
<comment type="function">
    <text evidence="12">DNA polymerase that functions in several pathways of DNA repair. Involved in base excision repair (BER) responsible for repair of lesions that give rise to abasic (AP) sites in DNA. Also contributes to DNA double-strand break repair by non-homologous end joining and homologous recombination. Has both template-dependent and template-independent (terminal transferase) DNA polymerase activities. Has also a 5'-deoxyribose-5-phosphate lyase (dRP lyase) activity.</text>
</comment>
<dbReference type="PRINTS" id="PR00870">
    <property type="entry name" value="DNAPOLXBETA"/>
</dbReference>
<accession>A0A9P8T633</accession>
<keyword evidence="12" id="KW-0539">Nucleus</keyword>
<dbReference type="Pfam" id="PF14792">
    <property type="entry name" value="DNA_pol_B_palm"/>
    <property type="match status" value="1"/>
</dbReference>
<comment type="catalytic activity">
    <reaction evidence="10 12">
        <text>DNA(n) + a 2'-deoxyribonucleoside 5'-triphosphate = DNA(n+1) + diphosphate</text>
        <dbReference type="Rhea" id="RHEA:22508"/>
        <dbReference type="Rhea" id="RHEA-COMP:17339"/>
        <dbReference type="Rhea" id="RHEA-COMP:17340"/>
        <dbReference type="ChEBI" id="CHEBI:33019"/>
        <dbReference type="ChEBI" id="CHEBI:61560"/>
        <dbReference type="ChEBI" id="CHEBI:173112"/>
        <dbReference type="EC" id="2.7.7.7"/>
    </reaction>
</comment>
<comment type="cofactor">
    <cofactor evidence="1">
        <name>Mn(2+)</name>
        <dbReference type="ChEBI" id="CHEBI:29035"/>
    </cofactor>
</comment>
<dbReference type="GO" id="GO:0006303">
    <property type="term" value="P:double-strand break repair via nonhomologous end joining"/>
    <property type="evidence" value="ECO:0007669"/>
    <property type="project" value="TreeGrafter"/>
</dbReference>
<dbReference type="Pfam" id="PF10391">
    <property type="entry name" value="DNA_pol_lambd_f"/>
    <property type="match status" value="1"/>
</dbReference>
<evidence type="ECO:0000256" key="12">
    <source>
        <dbReference type="RuleBase" id="RU366014"/>
    </source>
</evidence>
<evidence type="ECO:0000256" key="8">
    <source>
        <dbReference type="ARBA" id="ARBA00023204"/>
    </source>
</evidence>
<comment type="subcellular location">
    <subcellularLocation>
        <location evidence="12">Nucleus</location>
    </subcellularLocation>
</comment>
<dbReference type="PANTHER" id="PTHR11276">
    <property type="entry name" value="DNA POLYMERASE TYPE-X FAMILY MEMBER"/>
    <property type="match status" value="1"/>
</dbReference>
<evidence type="ECO:0000256" key="10">
    <source>
        <dbReference type="ARBA" id="ARBA00049244"/>
    </source>
</evidence>
<comment type="caution">
    <text evidence="14">The sequence shown here is derived from an EMBL/GenBank/DDBJ whole genome shotgun (WGS) entry which is preliminary data.</text>
</comment>
<dbReference type="Pfam" id="PF14791">
    <property type="entry name" value="DNA_pol_B_thumb"/>
    <property type="match status" value="1"/>
</dbReference>
<dbReference type="InterPro" id="IPR022312">
    <property type="entry name" value="DNA_pol_X"/>
</dbReference>